<dbReference type="PANTHER" id="PTHR47074">
    <property type="entry name" value="BNAC02G40300D PROTEIN"/>
    <property type="match status" value="1"/>
</dbReference>
<dbReference type="SUPFAM" id="SSF53098">
    <property type="entry name" value="Ribonuclease H-like"/>
    <property type="match status" value="1"/>
</dbReference>
<dbReference type="Proteomes" id="UP000266723">
    <property type="component" value="Unassembled WGS sequence"/>
</dbReference>
<evidence type="ECO:0000313" key="4">
    <source>
        <dbReference type="Proteomes" id="UP000266723"/>
    </source>
</evidence>
<keyword evidence="1" id="KW-0732">Signal</keyword>
<dbReference type="Gene3D" id="3.30.420.10">
    <property type="entry name" value="Ribonuclease H-like superfamily/Ribonuclease H"/>
    <property type="match status" value="1"/>
</dbReference>
<name>A0ABQ7EGH7_BRACR</name>
<proteinExistence type="predicted"/>
<gene>
    <name evidence="3" type="ORF">DY000_02026966</name>
</gene>
<protein>
    <recommendedName>
        <fullName evidence="2">RNase H type-1 domain-containing protein</fullName>
    </recommendedName>
</protein>
<dbReference type="InterPro" id="IPR036397">
    <property type="entry name" value="RNaseH_sf"/>
</dbReference>
<dbReference type="InterPro" id="IPR002156">
    <property type="entry name" value="RNaseH_domain"/>
</dbReference>
<sequence>MAETLAVLSAMTFALSIGIETASIFSDSQTLINSINKKEMKLEIYGAINDIYLLASSFKSISFQFIPRTANVRADLIAKQALWATN</sequence>
<dbReference type="EMBL" id="QGKV02000299">
    <property type="protein sequence ID" value="KAF3596343.1"/>
    <property type="molecule type" value="Genomic_DNA"/>
</dbReference>
<comment type="caution">
    <text evidence="3">The sequence shown here is derived from an EMBL/GenBank/DDBJ whole genome shotgun (WGS) entry which is preliminary data.</text>
</comment>
<reference evidence="3 4" key="1">
    <citation type="journal article" date="2020" name="BMC Genomics">
        <title>Intraspecific diversification of the crop wild relative Brassica cretica Lam. using demographic model selection.</title>
        <authorList>
            <person name="Kioukis A."/>
            <person name="Michalopoulou V.A."/>
            <person name="Briers L."/>
            <person name="Pirintsos S."/>
            <person name="Studholme D.J."/>
            <person name="Pavlidis P."/>
            <person name="Sarris P.F."/>
        </authorList>
    </citation>
    <scope>NUCLEOTIDE SEQUENCE [LARGE SCALE GENOMIC DNA]</scope>
    <source>
        <strain evidence="4">cv. PFS-1207/04</strain>
    </source>
</reference>
<feature type="chain" id="PRO_5046851057" description="RNase H type-1 domain-containing protein" evidence="1">
    <location>
        <begin position="19"/>
        <end position="86"/>
    </location>
</feature>
<feature type="domain" description="RNase H type-1" evidence="2">
    <location>
        <begin position="1"/>
        <end position="81"/>
    </location>
</feature>
<accession>A0ABQ7EGH7</accession>
<keyword evidence="4" id="KW-1185">Reference proteome</keyword>
<evidence type="ECO:0000256" key="1">
    <source>
        <dbReference type="SAM" id="SignalP"/>
    </source>
</evidence>
<dbReference type="PANTHER" id="PTHR47074:SF11">
    <property type="entry name" value="REVERSE TRANSCRIPTASE-LIKE PROTEIN"/>
    <property type="match status" value="1"/>
</dbReference>
<evidence type="ECO:0000259" key="2">
    <source>
        <dbReference type="Pfam" id="PF13456"/>
    </source>
</evidence>
<dbReference type="Pfam" id="PF13456">
    <property type="entry name" value="RVT_3"/>
    <property type="match status" value="1"/>
</dbReference>
<organism evidence="3 4">
    <name type="scientific">Brassica cretica</name>
    <name type="common">Mustard</name>
    <dbReference type="NCBI Taxonomy" id="69181"/>
    <lineage>
        <taxon>Eukaryota</taxon>
        <taxon>Viridiplantae</taxon>
        <taxon>Streptophyta</taxon>
        <taxon>Embryophyta</taxon>
        <taxon>Tracheophyta</taxon>
        <taxon>Spermatophyta</taxon>
        <taxon>Magnoliopsida</taxon>
        <taxon>eudicotyledons</taxon>
        <taxon>Gunneridae</taxon>
        <taxon>Pentapetalae</taxon>
        <taxon>rosids</taxon>
        <taxon>malvids</taxon>
        <taxon>Brassicales</taxon>
        <taxon>Brassicaceae</taxon>
        <taxon>Brassiceae</taxon>
        <taxon>Brassica</taxon>
    </lineage>
</organism>
<evidence type="ECO:0000313" key="3">
    <source>
        <dbReference type="EMBL" id="KAF3596343.1"/>
    </source>
</evidence>
<dbReference type="InterPro" id="IPR012337">
    <property type="entry name" value="RNaseH-like_sf"/>
</dbReference>
<feature type="signal peptide" evidence="1">
    <location>
        <begin position="1"/>
        <end position="18"/>
    </location>
</feature>
<dbReference type="InterPro" id="IPR052929">
    <property type="entry name" value="RNase_H-like_EbsB-rel"/>
</dbReference>